<dbReference type="Pfam" id="PF14542">
    <property type="entry name" value="Acetyltransf_CG"/>
    <property type="match status" value="1"/>
</dbReference>
<evidence type="ECO:0000259" key="2">
    <source>
        <dbReference type="PROSITE" id="PS51729"/>
    </source>
</evidence>
<proteinExistence type="predicted"/>
<dbReference type="InterPro" id="IPR000182">
    <property type="entry name" value="GNAT_dom"/>
</dbReference>
<reference evidence="4" key="1">
    <citation type="submission" date="2016-11" db="EMBL/GenBank/DDBJ databases">
        <authorList>
            <person name="Varghese N."/>
            <person name="Submissions S."/>
        </authorList>
    </citation>
    <scope>NUCLEOTIDE SEQUENCE [LARGE SCALE GENOMIC DNA]</scope>
    <source>
        <strain evidence="4">DSM 8595</strain>
    </source>
</reference>
<dbReference type="PROSITE" id="PS51729">
    <property type="entry name" value="GNAT_YJDJ"/>
    <property type="match status" value="1"/>
</dbReference>
<dbReference type="AlphaFoldDB" id="A0A1N6GKJ7"/>
<dbReference type="EMBL" id="FSRJ01000003">
    <property type="protein sequence ID" value="SIO08053.1"/>
    <property type="molecule type" value="Genomic_DNA"/>
</dbReference>
<dbReference type="InterPro" id="IPR031165">
    <property type="entry name" value="GNAT_YJDJ"/>
</dbReference>
<evidence type="ECO:0000259" key="1">
    <source>
        <dbReference type="PROSITE" id="PS51186"/>
    </source>
</evidence>
<evidence type="ECO:0000313" key="4">
    <source>
        <dbReference type="Proteomes" id="UP000184699"/>
    </source>
</evidence>
<protein>
    <submittedName>
        <fullName evidence="3">Uncharacterized protein</fullName>
    </submittedName>
</protein>
<dbReference type="Gene3D" id="3.40.630.30">
    <property type="match status" value="1"/>
</dbReference>
<gene>
    <name evidence="3" type="ORF">SAMN05443544_2661</name>
</gene>
<sequence length="97" mass="11129">MATDIVEIVRNDDRHRYDLMFGGERAGFAQYRLEDGVIVFTHTVVLPEFEGRGLGSKLARFVLDDAVARGERIVPECPFIAAYLRRHEEYEASVDWP</sequence>
<evidence type="ECO:0000313" key="3">
    <source>
        <dbReference type="EMBL" id="SIO08053.1"/>
    </source>
</evidence>
<dbReference type="RefSeq" id="WP_074260775.1">
    <property type="nucleotide sequence ID" value="NZ_FSRJ01000003.1"/>
</dbReference>
<dbReference type="PANTHER" id="PTHR31435">
    <property type="entry name" value="PROTEIN NATD1"/>
    <property type="match status" value="1"/>
</dbReference>
<dbReference type="InterPro" id="IPR016181">
    <property type="entry name" value="Acyl_CoA_acyltransferase"/>
</dbReference>
<organism evidence="3 4">
    <name type="scientific">Agromyces cerinus subsp. cerinus</name>
    <dbReference type="NCBI Taxonomy" id="232089"/>
    <lineage>
        <taxon>Bacteria</taxon>
        <taxon>Bacillati</taxon>
        <taxon>Actinomycetota</taxon>
        <taxon>Actinomycetes</taxon>
        <taxon>Micrococcales</taxon>
        <taxon>Microbacteriaceae</taxon>
        <taxon>Agromyces</taxon>
    </lineage>
</organism>
<name>A0A1N6GKJ7_9MICO</name>
<dbReference type="SUPFAM" id="SSF55729">
    <property type="entry name" value="Acyl-CoA N-acyltransferases (Nat)"/>
    <property type="match status" value="1"/>
</dbReference>
<dbReference type="OrthoDB" id="5405911at2"/>
<accession>A0A1N6GKJ7</accession>
<dbReference type="Proteomes" id="UP000184699">
    <property type="component" value="Unassembled WGS sequence"/>
</dbReference>
<dbReference type="PROSITE" id="PS51186">
    <property type="entry name" value="GNAT"/>
    <property type="match status" value="1"/>
</dbReference>
<feature type="domain" description="N-acetyltransferase" evidence="2">
    <location>
        <begin position="9"/>
        <end position="95"/>
    </location>
</feature>
<dbReference type="CDD" id="cd04301">
    <property type="entry name" value="NAT_SF"/>
    <property type="match status" value="1"/>
</dbReference>
<keyword evidence="4" id="KW-1185">Reference proteome</keyword>
<dbReference type="GO" id="GO:0016747">
    <property type="term" value="F:acyltransferase activity, transferring groups other than amino-acyl groups"/>
    <property type="evidence" value="ECO:0007669"/>
    <property type="project" value="InterPro"/>
</dbReference>
<dbReference type="PANTHER" id="PTHR31435:SF10">
    <property type="entry name" value="BSR4717 PROTEIN"/>
    <property type="match status" value="1"/>
</dbReference>
<feature type="domain" description="N-acetyltransferase" evidence="1">
    <location>
        <begin position="1"/>
        <end position="97"/>
    </location>
</feature>
<dbReference type="STRING" id="232089.SAMN05443544_2661"/>
<dbReference type="InterPro" id="IPR045057">
    <property type="entry name" value="Gcn5-rel_NAT"/>
</dbReference>